<sequence length="166" mass="18603">MFNRKRAKTSFLVVAVSFYLLLASVMAQAATSLEVLDSYIAGWNSHDAATCASHFDKEIVFYDATVGKPVSGPANVRKEIVESFMTAVPDLKLERENEVLVQDDSVIWKWSFSGTNTGDWSDGTKATNKRFKINGLTWMKIKDGKIVYSGDFYDAYGFYQQLGLLE</sequence>
<feature type="chain" id="PRO_5011552583" description="SnoaL-like domain-containing protein" evidence="1">
    <location>
        <begin position="30"/>
        <end position="166"/>
    </location>
</feature>
<feature type="signal peptide" evidence="1">
    <location>
        <begin position="1"/>
        <end position="29"/>
    </location>
</feature>
<proteinExistence type="predicted"/>
<dbReference type="EMBL" id="FNJI01000010">
    <property type="protein sequence ID" value="SDP07955.1"/>
    <property type="molecule type" value="Genomic_DNA"/>
</dbReference>
<dbReference type="PANTHER" id="PTHR38436">
    <property type="entry name" value="POLYKETIDE CYCLASE SNOAL-LIKE DOMAIN"/>
    <property type="match status" value="1"/>
</dbReference>
<accession>A0A1H0PTG2</accession>
<dbReference type="Gene3D" id="3.10.450.50">
    <property type="match status" value="1"/>
</dbReference>
<protein>
    <recommendedName>
        <fullName evidence="4">SnoaL-like domain-containing protein</fullName>
    </recommendedName>
</protein>
<gene>
    <name evidence="2" type="ORF">SAMN05660330_01743</name>
</gene>
<keyword evidence="1" id="KW-0732">Signal</keyword>
<dbReference type="SUPFAM" id="SSF54427">
    <property type="entry name" value="NTF2-like"/>
    <property type="match status" value="1"/>
</dbReference>
<dbReference type="PANTHER" id="PTHR38436:SF1">
    <property type="entry name" value="ESTER CYCLASE"/>
    <property type="match status" value="1"/>
</dbReference>
<dbReference type="RefSeq" id="WP_092221866.1">
    <property type="nucleotide sequence ID" value="NZ_FNJI01000010.1"/>
</dbReference>
<dbReference type="AlphaFoldDB" id="A0A1H0PTG2"/>
<evidence type="ECO:0000313" key="3">
    <source>
        <dbReference type="Proteomes" id="UP000199073"/>
    </source>
</evidence>
<dbReference type="InterPro" id="IPR009959">
    <property type="entry name" value="Cyclase_SnoaL-like"/>
</dbReference>
<dbReference type="Proteomes" id="UP000199073">
    <property type="component" value="Unassembled WGS sequence"/>
</dbReference>
<dbReference type="OrthoDB" id="7595152at2"/>
<evidence type="ECO:0008006" key="4">
    <source>
        <dbReference type="Google" id="ProtNLM"/>
    </source>
</evidence>
<dbReference type="STRING" id="91360.SAMN05660330_01743"/>
<name>A0A1H0PTG2_9BACT</name>
<organism evidence="2 3">
    <name type="scientific">Desulforhopalus singaporensis</name>
    <dbReference type="NCBI Taxonomy" id="91360"/>
    <lineage>
        <taxon>Bacteria</taxon>
        <taxon>Pseudomonadati</taxon>
        <taxon>Thermodesulfobacteriota</taxon>
        <taxon>Desulfobulbia</taxon>
        <taxon>Desulfobulbales</taxon>
        <taxon>Desulfocapsaceae</taxon>
        <taxon>Desulforhopalus</taxon>
    </lineage>
</organism>
<keyword evidence="3" id="KW-1185">Reference proteome</keyword>
<dbReference type="InterPro" id="IPR032710">
    <property type="entry name" value="NTF2-like_dom_sf"/>
</dbReference>
<evidence type="ECO:0000256" key="1">
    <source>
        <dbReference type="SAM" id="SignalP"/>
    </source>
</evidence>
<dbReference type="Pfam" id="PF07366">
    <property type="entry name" value="SnoaL"/>
    <property type="match status" value="1"/>
</dbReference>
<evidence type="ECO:0000313" key="2">
    <source>
        <dbReference type="EMBL" id="SDP07955.1"/>
    </source>
</evidence>
<reference evidence="2 3" key="1">
    <citation type="submission" date="2016-10" db="EMBL/GenBank/DDBJ databases">
        <authorList>
            <person name="de Groot N.N."/>
        </authorList>
    </citation>
    <scope>NUCLEOTIDE SEQUENCE [LARGE SCALE GENOMIC DNA]</scope>
    <source>
        <strain evidence="2 3">DSM 12130</strain>
    </source>
</reference>
<dbReference type="GO" id="GO:0030638">
    <property type="term" value="P:polyketide metabolic process"/>
    <property type="evidence" value="ECO:0007669"/>
    <property type="project" value="InterPro"/>
</dbReference>